<dbReference type="PaxDb" id="3708-A0A078F7K8"/>
<proteinExistence type="predicted"/>
<accession>A0A078F7K8</accession>
<gene>
    <name evidence="2" type="primary">BnaA03g18580D</name>
    <name evidence="1" type="ORF">DARMORV10_A03P22090.1</name>
    <name evidence="2" type="ORF">GSBRNA2T00124763001</name>
</gene>
<dbReference type="EMBL" id="HG994357">
    <property type="protein sequence ID" value="CAF2123377.1"/>
    <property type="molecule type" value="Genomic_DNA"/>
</dbReference>
<keyword evidence="3" id="KW-1185">Reference proteome</keyword>
<evidence type="ECO:0000313" key="1">
    <source>
        <dbReference type="EMBL" id="CAF2123377.1"/>
    </source>
</evidence>
<dbReference type="Proteomes" id="UP000028999">
    <property type="component" value="Unassembled WGS sequence"/>
</dbReference>
<reference evidence="1" key="3">
    <citation type="submission" date="2021-01" db="EMBL/GenBank/DDBJ databases">
        <authorList>
            <consortium name="Genoscope - CEA"/>
            <person name="William W."/>
        </authorList>
    </citation>
    <scope>NUCLEOTIDE SEQUENCE</scope>
</reference>
<evidence type="ECO:0000313" key="2">
    <source>
        <dbReference type="EMBL" id="CDY07653.1"/>
    </source>
</evidence>
<sequence>MFVSRKVHEVYVYLPIKQNCRSTRSSLIPNALNA</sequence>
<evidence type="ECO:0000313" key="3">
    <source>
        <dbReference type="Proteomes" id="UP000028999"/>
    </source>
</evidence>
<dbReference type="AlphaFoldDB" id="A0A078F7K8"/>
<reference evidence="2 3" key="1">
    <citation type="journal article" date="2014" name="Science">
        <title>Plant genetics. Early allopolyploid evolution in the post-Neolithic Brassica napus oilseed genome.</title>
        <authorList>
            <person name="Chalhoub B."/>
            <person name="Denoeud F."/>
            <person name="Liu S."/>
            <person name="Parkin I.A."/>
            <person name="Tang H."/>
            <person name="Wang X."/>
            <person name="Chiquet J."/>
            <person name="Belcram H."/>
            <person name="Tong C."/>
            <person name="Samans B."/>
            <person name="Correa M."/>
            <person name="Da Silva C."/>
            <person name="Just J."/>
            <person name="Falentin C."/>
            <person name="Koh C.S."/>
            <person name="Le Clainche I."/>
            <person name="Bernard M."/>
            <person name="Bento P."/>
            <person name="Noel B."/>
            <person name="Labadie K."/>
            <person name="Alberti A."/>
            <person name="Charles M."/>
            <person name="Arnaud D."/>
            <person name="Guo H."/>
            <person name="Daviaud C."/>
            <person name="Alamery S."/>
            <person name="Jabbari K."/>
            <person name="Zhao M."/>
            <person name="Edger P.P."/>
            <person name="Chelaifa H."/>
            <person name="Tack D."/>
            <person name="Lassalle G."/>
            <person name="Mestiri I."/>
            <person name="Schnel N."/>
            <person name="Le Paslier M.C."/>
            <person name="Fan G."/>
            <person name="Renault V."/>
            <person name="Bayer P.E."/>
            <person name="Golicz A.A."/>
            <person name="Manoli S."/>
            <person name="Lee T.H."/>
            <person name="Thi V.H."/>
            <person name="Chalabi S."/>
            <person name="Hu Q."/>
            <person name="Fan C."/>
            <person name="Tollenaere R."/>
            <person name="Lu Y."/>
            <person name="Battail C."/>
            <person name="Shen J."/>
            <person name="Sidebottom C.H."/>
            <person name="Wang X."/>
            <person name="Canaguier A."/>
            <person name="Chauveau A."/>
            <person name="Berard A."/>
            <person name="Deniot G."/>
            <person name="Guan M."/>
            <person name="Liu Z."/>
            <person name="Sun F."/>
            <person name="Lim Y.P."/>
            <person name="Lyons E."/>
            <person name="Town C.D."/>
            <person name="Bancroft I."/>
            <person name="Wang X."/>
            <person name="Meng J."/>
            <person name="Ma J."/>
            <person name="Pires J.C."/>
            <person name="King G.J."/>
            <person name="Brunel D."/>
            <person name="Delourme R."/>
            <person name="Renard M."/>
            <person name="Aury J.M."/>
            <person name="Adams K.L."/>
            <person name="Batley J."/>
            <person name="Snowdon R.J."/>
            <person name="Tost J."/>
            <person name="Edwards D."/>
            <person name="Zhou Y."/>
            <person name="Hua W."/>
            <person name="Sharpe A.G."/>
            <person name="Paterson A.H."/>
            <person name="Guan C."/>
            <person name="Wincker P."/>
        </authorList>
    </citation>
    <scope>NUCLEOTIDE SEQUENCE [LARGE SCALE GENOMIC DNA]</scope>
    <source>
        <strain evidence="3">cv. Darmor-bzh</strain>
    </source>
</reference>
<organism evidence="2 3">
    <name type="scientific">Brassica napus</name>
    <name type="common">Rape</name>
    <dbReference type="NCBI Taxonomy" id="3708"/>
    <lineage>
        <taxon>Eukaryota</taxon>
        <taxon>Viridiplantae</taxon>
        <taxon>Streptophyta</taxon>
        <taxon>Embryophyta</taxon>
        <taxon>Tracheophyta</taxon>
        <taxon>Spermatophyta</taxon>
        <taxon>Magnoliopsida</taxon>
        <taxon>eudicotyledons</taxon>
        <taxon>Gunneridae</taxon>
        <taxon>Pentapetalae</taxon>
        <taxon>rosids</taxon>
        <taxon>malvids</taxon>
        <taxon>Brassicales</taxon>
        <taxon>Brassicaceae</taxon>
        <taxon>Brassiceae</taxon>
        <taxon>Brassica</taxon>
    </lineage>
</organism>
<name>A0A078F7K8_BRANA</name>
<reference evidence="2" key="2">
    <citation type="submission" date="2014-06" db="EMBL/GenBank/DDBJ databases">
        <authorList>
            <person name="Genoscope - CEA"/>
        </authorList>
    </citation>
    <scope>NUCLEOTIDE SEQUENCE</scope>
</reference>
<protein>
    <submittedName>
        <fullName evidence="1">(rape) hypothetical protein</fullName>
    </submittedName>
    <submittedName>
        <fullName evidence="2">BnaA03g18580D protein</fullName>
    </submittedName>
</protein>
<dbReference type="Proteomes" id="UP001295469">
    <property type="component" value="Chromosome A03"/>
</dbReference>
<dbReference type="EMBL" id="LK031980">
    <property type="protein sequence ID" value="CDY07653.1"/>
    <property type="molecule type" value="Genomic_DNA"/>
</dbReference>
<dbReference type="Gramene" id="CDY07653">
    <property type="protein sequence ID" value="CDY07653"/>
    <property type="gene ID" value="GSBRNA2T00124763001"/>
</dbReference>